<keyword evidence="3" id="KW-0540">Nuclease</keyword>
<dbReference type="InterPro" id="IPR041454">
    <property type="entry name" value="BsuBI/PstI_N"/>
</dbReference>
<keyword evidence="3" id="KW-0378">Hydrolase</keyword>
<evidence type="ECO:0000259" key="1">
    <source>
        <dbReference type="Pfam" id="PF06616"/>
    </source>
</evidence>
<name>A0A2H1KK96_BRELN</name>
<protein>
    <submittedName>
        <fullName evidence="3">BsuBI/PstI restriction endonuclease C-terminus</fullName>
    </submittedName>
</protein>
<dbReference type="InterPro" id="IPR041963">
    <property type="entry name" value="BsuBI/PstI_C_sf"/>
</dbReference>
<dbReference type="Gene3D" id="3.40.1350.80">
    <property type="match status" value="1"/>
</dbReference>
<feature type="domain" description="BsuBI/PstI restriction endonuclease HTH" evidence="2">
    <location>
        <begin position="78"/>
        <end position="182"/>
    </location>
</feature>
<evidence type="ECO:0000313" key="4">
    <source>
        <dbReference type="Proteomes" id="UP000234498"/>
    </source>
</evidence>
<dbReference type="Gene3D" id="1.10.10.1820">
    <property type="entry name" value="BsuBI/PstI restriction endonuclease-like"/>
    <property type="match status" value="1"/>
</dbReference>
<dbReference type="Pfam" id="PF17728">
    <property type="entry name" value="BsuBI_PstI_RE_N"/>
    <property type="match status" value="1"/>
</dbReference>
<dbReference type="GO" id="GO:0003677">
    <property type="term" value="F:DNA binding"/>
    <property type="evidence" value="ECO:0007669"/>
    <property type="project" value="InterPro"/>
</dbReference>
<dbReference type="AlphaFoldDB" id="A0A2H1KK96"/>
<accession>A0A2H1KK96</accession>
<evidence type="ECO:0000259" key="2">
    <source>
        <dbReference type="Pfam" id="PF17728"/>
    </source>
</evidence>
<evidence type="ECO:0000313" key="3">
    <source>
        <dbReference type="EMBL" id="SMY00205.1"/>
    </source>
</evidence>
<dbReference type="InterPro" id="IPR009528">
    <property type="entry name" value="Restrct_endonuc_II_BsuBI_C"/>
</dbReference>
<dbReference type="GO" id="GO:0009307">
    <property type="term" value="P:DNA restriction-modification system"/>
    <property type="evidence" value="ECO:0007669"/>
    <property type="project" value="InterPro"/>
</dbReference>
<feature type="domain" description="BsuBI/PstI restriction endonuclease" evidence="1">
    <location>
        <begin position="198"/>
        <end position="350"/>
    </location>
</feature>
<dbReference type="Proteomes" id="UP000234498">
    <property type="component" value="Unassembled WGS sequence"/>
</dbReference>
<dbReference type="Pfam" id="PF06616">
    <property type="entry name" value="BsuBI_PstI_RE"/>
    <property type="match status" value="1"/>
</dbReference>
<dbReference type="InterPro" id="IPR041962">
    <property type="entry name" value="BsuBI/PstI_N_sf"/>
</dbReference>
<sequence>MRPVINPDEAASRLGQIFPRAAFDTTLSNALAGWAISSLLYIDAVAPENSEPGIWARPSSVIWQQADVLKSHVGSEDRKAWREAAARRYAHVEQLLSETWGITAAPRFRENSRETLRDEILAGWRDLGAVRQRPGLPTSSSKPRWALEAHFADLFVPTVEGIDLETAIESWTESHLDVGARLRARRARDAATAEYAVEVVLPGGKIRALEHGESSRILKGVIEEWAPRRMSDPVVLTISEPGAKLLVEDQLLLAELGVVIDVANLLPDALIADIGVTPAEFWIVEAVSTDGEINDRRKRELHEWAQEQRIDPKSCRFLTAFASRNASPAKRRLKDLARGTFAWYLDEPDMELSWDILDEGSAQVIPIYTSKR</sequence>
<proteinExistence type="predicted"/>
<reference evidence="3 4" key="1">
    <citation type="submission" date="2017-03" db="EMBL/GenBank/DDBJ databases">
        <authorList>
            <person name="Afonso C.L."/>
            <person name="Miller P.J."/>
            <person name="Scott M.A."/>
            <person name="Spackman E."/>
            <person name="Goraichik I."/>
            <person name="Dimitrov K.M."/>
            <person name="Suarez D.L."/>
            <person name="Swayne D.E."/>
        </authorList>
    </citation>
    <scope>NUCLEOTIDE SEQUENCE [LARGE SCALE GENOMIC DNA]</scope>
    <source>
        <strain evidence="3 4">Mu101</strain>
    </source>
</reference>
<gene>
    <name evidence="3" type="ORF">BLIN101_03432</name>
</gene>
<organism evidence="3 4">
    <name type="scientific">Brevibacterium linens</name>
    <dbReference type="NCBI Taxonomy" id="1703"/>
    <lineage>
        <taxon>Bacteria</taxon>
        <taxon>Bacillati</taxon>
        <taxon>Actinomycetota</taxon>
        <taxon>Actinomycetes</taxon>
        <taxon>Micrococcales</taxon>
        <taxon>Brevibacteriaceae</taxon>
        <taxon>Brevibacterium</taxon>
    </lineage>
</organism>
<keyword evidence="3" id="KW-0255">Endonuclease</keyword>
<dbReference type="OrthoDB" id="9798907at2"/>
<dbReference type="GO" id="GO:0000287">
    <property type="term" value="F:magnesium ion binding"/>
    <property type="evidence" value="ECO:0007669"/>
    <property type="project" value="InterPro"/>
</dbReference>
<dbReference type="EMBL" id="FXZA01000045">
    <property type="protein sequence ID" value="SMY00205.1"/>
    <property type="molecule type" value="Genomic_DNA"/>
</dbReference>
<dbReference type="GO" id="GO:0009036">
    <property type="term" value="F:type II site-specific deoxyribonuclease activity"/>
    <property type="evidence" value="ECO:0007669"/>
    <property type="project" value="InterPro"/>
</dbReference>